<feature type="coiled-coil region" evidence="1">
    <location>
        <begin position="208"/>
        <end position="238"/>
    </location>
</feature>
<evidence type="ECO:0000256" key="1">
    <source>
        <dbReference type="SAM" id="Coils"/>
    </source>
</evidence>
<dbReference type="SUPFAM" id="SSF63825">
    <property type="entry name" value="YWTD domain"/>
    <property type="match status" value="1"/>
</dbReference>
<sequence>MAVWFPRLREISRSLPRVLSGHCHQWSEFYVWAPSLILPPHTKDIIEYDKNISRSRFHDHRYSTASQILDHSMHEVDLVSFMKSSLEELEGPNYYWLNKVEGDRMFPKRDMTSLVLVGLLFGNSSSAGCDGIVIQKLKSIQQRIPELYAIGLYLGNVAGSPIDQTDLVELIRDDYITFPILVANKKFFGIPKGPCYILLQDSMSPLFYHEEDLDLETIDKAAKELKEQINENSKLFDTAGWIVKQNVMKEPYLCSIMQNMLLSSPGCISSDETGDQLFISDSNHHRILITDANGKILDCIGSFPGFEDGSFESARFFRPGSTLYHDLEDCLYVVDSENHAIRRADLSKRIIETVYPVNSSNKKLPTFWAWIKNKLGLQEEVVMDPESSDAQMLTFPWHMIQTHDNEFYILNQRFEKLWILDSSLWKIKETITGFQDVSEVCERLIAEKMSLLKELPHDWLHQHNQADSSFKDACQLSLLSSVISSENYIVACDPVGHRVSRLCRQSKAISDIEFSNFGILGLPYWMRNPVERVYIM</sequence>
<dbReference type="PANTHER" id="PTHR46388:SF3">
    <property type="entry name" value="DUF1618 DOMAIN-CONTAINING PROTEIN"/>
    <property type="match status" value="1"/>
</dbReference>
<keyword evidence="3" id="KW-1185">Reference proteome</keyword>
<keyword evidence="1" id="KW-0175">Coiled coil</keyword>
<evidence type="ECO:0008006" key="4">
    <source>
        <dbReference type="Google" id="ProtNLM"/>
    </source>
</evidence>
<dbReference type="EMBL" id="JAXQNO010000004">
    <property type="protein sequence ID" value="KAK4799628.1"/>
    <property type="molecule type" value="Genomic_DNA"/>
</dbReference>
<dbReference type="AlphaFoldDB" id="A0AAN7MW70"/>
<name>A0AAN7MW70_TRANT</name>
<evidence type="ECO:0000313" key="3">
    <source>
        <dbReference type="Proteomes" id="UP001346149"/>
    </source>
</evidence>
<reference evidence="2 3" key="1">
    <citation type="journal article" date="2023" name="Hortic Res">
        <title>Pangenome of water caltrop reveals structural variations and asymmetric subgenome divergence after allopolyploidization.</title>
        <authorList>
            <person name="Zhang X."/>
            <person name="Chen Y."/>
            <person name="Wang L."/>
            <person name="Yuan Y."/>
            <person name="Fang M."/>
            <person name="Shi L."/>
            <person name="Lu R."/>
            <person name="Comes H.P."/>
            <person name="Ma Y."/>
            <person name="Chen Y."/>
            <person name="Huang G."/>
            <person name="Zhou Y."/>
            <person name="Zheng Z."/>
            <person name="Qiu Y."/>
        </authorList>
    </citation>
    <scope>NUCLEOTIDE SEQUENCE [LARGE SCALE GENOMIC DNA]</scope>
    <source>
        <strain evidence="2">F231</strain>
    </source>
</reference>
<dbReference type="PANTHER" id="PTHR46388">
    <property type="entry name" value="NHL REPEAT-CONTAINING PROTEIN 2"/>
    <property type="match status" value="1"/>
</dbReference>
<accession>A0AAN7MW70</accession>
<dbReference type="InterPro" id="IPR011042">
    <property type="entry name" value="6-blade_b-propeller_TolB-like"/>
</dbReference>
<protein>
    <recommendedName>
        <fullName evidence="4">NHL repeat-containing protein 2</fullName>
    </recommendedName>
</protein>
<gene>
    <name evidence="2" type="ORF">SAY86_024993</name>
</gene>
<dbReference type="Gene3D" id="2.120.10.30">
    <property type="entry name" value="TolB, C-terminal domain"/>
    <property type="match status" value="1"/>
</dbReference>
<proteinExistence type="predicted"/>
<comment type="caution">
    <text evidence="2">The sequence shown here is derived from an EMBL/GenBank/DDBJ whole genome shotgun (WGS) entry which is preliminary data.</text>
</comment>
<evidence type="ECO:0000313" key="2">
    <source>
        <dbReference type="EMBL" id="KAK4799628.1"/>
    </source>
</evidence>
<dbReference type="Proteomes" id="UP001346149">
    <property type="component" value="Unassembled WGS sequence"/>
</dbReference>
<organism evidence="2 3">
    <name type="scientific">Trapa natans</name>
    <name type="common">Water chestnut</name>
    <dbReference type="NCBI Taxonomy" id="22666"/>
    <lineage>
        <taxon>Eukaryota</taxon>
        <taxon>Viridiplantae</taxon>
        <taxon>Streptophyta</taxon>
        <taxon>Embryophyta</taxon>
        <taxon>Tracheophyta</taxon>
        <taxon>Spermatophyta</taxon>
        <taxon>Magnoliopsida</taxon>
        <taxon>eudicotyledons</taxon>
        <taxon>Gunneridae</taxon>
        <taxon>Pentapetalae</taxon>
        <taxon>rosids</taxon>
        <taxon>malvids</taxon>
        <taxon>Myrtales</taxon>
        <taxon>Lythraceae</taxon>
        <taxon>Trapa</taxon>
    </lineage>
</organism>